<evidence type="ECO:0000313" key="9">
    <source>
        <dbReference type="Proteomes" id="UP000324143"/>
    </source>
</evidence>
<feature type="transmembrane region" description="Helical" evidence="6">
    <location>
        <begin position="224"/>
        <end position="245"/>
    </location>
</feature>
<reference evidence="8" key="1">
    <citation type="submission" date="2019-08" db="EMBL/GenBank/DDBJ databases">
        <title>Genomic characterization of a novel candidate phylum (ARYD3) from a high temperature, high salinity tertiary oil reservoir in north central Oklahoma, USA.</title>
        <authorList>
            <person name="Youssef N.H."/>
            <person name="Yadav A."/>
            <person name="Elshahed M.S."/>
        </authorList>
    </citation>
    <scope>NUCLEOTIDE SEQUENCE [LARGE SCALE GENOMIC DNA]</scope>
    <source>
        <strain evidence="8">ARYD3</strain>
    </source>
</reference>
<feature type="transmembrane region" description="Helical" evidence="6">
    <location>
        <begin position="42"/>
        <end position="60"/>
    </location>
</feature>
<comment type="caution">
    <text evidence="8">The sequence shown here is derived from an EMBL/GenBank/DDBJ whole genome shotgun (WGS) entry which is preliminary data.</text>
</comment>
<dbReference type="SUPFAM" id="SSF55804">
    <property type="entry name" value="Phoshotransferase/anion transport protein"/>
    <property type="match status" value="1"/>
</dbReference>
<evidence type="ECO:0000256" key="1">
    <source>
        <dbReference type="ARBA" id="ARBA00004651"/>
    </source>
</evidence>
<evidence type="ECO:0000256" key="2">
    <source>
        <dbReference type="ARBA" id="ARBA00022475"/>
    </source>
</evidence>
<dbReference type="InterPro" id="IPR002178">
    <property type="entry name" value="PTS_EIIA_type-2_dom"/>
</dbReference>
<evidence type="ECO:0000256" key="6">
    <source>
        <dbReference type="SAM" id="Phobius"/>
    </source>
</evidence>
<dbReference type="Gene3D" id="1.20.1740.10">
    <property type="entry name" value="Amino acid/polyamine transporter I"/>
    <property type="match status" value="1"/>
</dbReference>
<accession>A0A5D0MCA1</accession>
<organism evidence="8 9">
    <name type="scientific">Candidatus Mcinerneyibacterium aminivorans</name>
    <dbReference type="NCBI Taxonomy" id="2703815"/>
    <lineage>
        <taxon>Bacteria</taxon>
        <taxon>Candidatus Macinerneyibacteriota</taxon>
        <taxon>Candidatus Mcinerneyibacteria</taxon>
        <taxon>Candidatus Mcinerneyibacteriales</taxon>
        <taxon>Candidatus Mcinerneyibacteriaceae</taxon>
        <taxon>Candidatus Mcinerneyibacterium</taxon>
    </lineage>
</organism>
<feature type="transmembrane region" description="Helical" evidence="6">
    <location>
        <begin position="346"/>
        <end position="365"/>
    </location>
</feature>
<dbReference type="EMBL" id="VSIX01000038">
    <property type="protein sequence ID" value="TYB31354.1"/>
    <property type="molecule type" value="Genomic_DNA"/>
</dbReference>
<evidence type="ECO:0000313" key="8">
    <source>
        <dbReference type="EMBL" id="TYB31354.1"/>
    </source>
</evidence>
<keyword evidence="5 6" id="KW-0472">Membrane</keyword>
<dbReference type="InterPro" id="IPR050367">
    <property type="entry name" value="APC_superfamily"/>
</dbReference>
<feature type="transmembrane region" description="Helical" evidence="6">
    <location>
        <begin position="377"/>
        <end position="398"/>
    </location>
</feature>
<dbReference type="InterPro" id="IPR016152">
    <property type="entry name" value="PTrfase/Anion_transptr"/>
</dbReference>
<feature type="domain" description="PTS EIIA type-2" evidence="7">
    <location>
        <begin position="474"/>
        <end position="617"/>
    </location>
</feature>
<dbReference type="PROSITE" id="PS51094">
    <property type="entry name" value="PTS_EIIA_TYPE_2"/>
    <property type="match status" value="1"/>
</dbReference>
<dbReference type="Pfam" id="PF00359">
    <property type="entry name" value="PTS_EIIA_2"/>
    <property type="match status" value="1"/>
</dbReference>
<proteinExistence type="predicted"/>
<feature type="transmembrane region" description="Helical" evidence="6">
    <location>
        <begin position="265"/>
        <end position="290"/>
    </location>
</feature>
<protein>
    <submittedName>
        <fullName evidence="8">Amino acid permease</fullName>
    </submittedName>
</protein>
<dbReference type="AlphaFoldDB" id="A0A5D0MCA1"/>
<comment type="subcellular location">
    <subcellularLocation>
        <location evidence="1">Cell membrane</location>
        <topology evidence="1">Multi-pass membrane protein</topology>
    </subcellularLocation>
</comment>
<keyword evidence="9" id="KW-1185">Reference proteome</keyword>
<feature type="transmembrane region" description="Helical" evidence="6">
    <location>
        <begin position="88"/>
        <end position="113"/>
    </location>
</feature>
<evidence type="ECO:0000256" key="4">
    <source>
        <dbReference type="ARBA" id="ARBA00022989"/>
    </source>
</evidence>
<feature type="transmembrane region" description="Helical" evidence="6">
    <location>
        <begin position="125"/>
        <end position="142"/>
    </location>
</feature>
<evidence type="ECO:0000256" key="5">
    <source>
        <dbReference type="ARBA" id="ARBA00023136"/>
    </source>
</evidence>
<feature type="transmembrane region" description="Helical" evidence="6">
    <location>
        <begin position="404"/>
        <end position="422"/>
    </location>
</feature>
<feature type="transmembrane region" description="Helical" evidence="6">
    <location>
        <begin position="185"/>
        <end position="203"/>
    </location>
</feature>
<dbReference type="GO" id="GO:0005886">
    <property type="term" value="C:plasma membrane"/>
    <property type="evidence" value="ECO:0007669"/>
    <property type="project" value="UniProtKB-SubCell"/>
</dbReference>
<dbReference type="Gene3D" id="3.40.930.10">
    <property type="entry name" value="Mannitol-specific EII, Chain A"/>
    <property type="match status" value="1"/>
</dbReference>
<dbReference type="Pfam" id="PF13520">
    <property type="entry name" value="AA_permease_2"/>
    <property type="match status" value="1"/>
</dbReference>
<keyword evidence="3 6" id="KW-0812">Transmembrane</keyword>
<gene>
    <name evidence="8" type="ORF">FXF47_04565</name>
</gene>
<dbReference type="GO" id="GO:0022857">
    <property type="term" value="F:transmembrane transporter activity"/>
    <property type="evidence" value="ECO:0007669"/>
    <property type="project" value="InterPro"/>
</dbReference>
<dbReference type="InterPro" id="IPR002293">
    <property type="entry name" value="AA/rel_permease1"/>
</dbReference>
<name>A0A5D0MCA1_9BACT</name>
<feature type="transmembrane region" description="Helical" evidence="6">
    <location>
        <begin position="154"/>
        <end position="173"/>
    </location>
</feature>
<keyword evidence="4 6" id="KW-1133">Transmembrane helix</keyword>
<dbReference type="Proteomes" id="UP000324143">
    <property type="component" value="Unassembled WGS sequence"/>
</dbReference>
<feature type="transmembrane region" description="Helical" evidence="6">
    <location>
        <begin position="321"/>
        <end position="340"/>
    </location>
</feature>
<evidence type="ECO:0000256" key="3">
    <source>
        <dbReference type="ARBA" id="ARBA00022692"/>
    </source>
</evidence>
<feature type="transmembrane region" description="Helical" evidence="6">
    <location>
        <begin position="12"/>
        <end position="36"/>
    </location>
</feature>
<evidence type="ECO:0000259" key="7">
    <source>
        <dbReference type="PROSITE" id="PS51094"/>
    </source>
</evidence>
<sequence length="622" mass="69682">MEKNNLHKSVTFISAFSIAAGAMISSGLFVLPGIVYDKAGPAMILAYFIAGLLMLPTMMVQSELATAMPKAGGAYFYIMRILGPKAGFIAGVANWFSIAMKSAFALVGIGTFLTLLNPDIPEFQIRLLAAGAAVFFTLINLFSTKHSSNLQTILLISLLVILTLFILGGYPQIKGDHFSNFFSKDMNSFFGAIGMVFISYGGLTKIASMSEEIKDSAKNVPKAMFFAFFIMNIFYLLVITVVVGLLPHSVLTKTLTPVSTAAHSFAGNIGLIVTSIAAMLAFITTANAGIMSASRTPLAMSRDGLIPDFFSRISPKNKTPYTAILFTGIFMVVVILALKIESLVKVASAFILILFIMNNLSLIIIRKIDLRNYKPSFRAPLVPYIQIFAIIVYTALLYEMGFKIMLMAVIFIILSLIWYYYYARNKDFTQSALIMLVEKIMDEKLEKEAGHKNIEEELFEILQHRDEINEDFFDKRIEEGMAFDIDKKMNKNEFFDFISEKIEKKTSLDKKEIYEKLCEREKLSSTNISDGLAIPHIILPGKDIFEIAIVRVKKGIQWHDSGEPVKAVFVLMGSMDNRELHLKSLMAVAQLVQNEEFFEKWMDAHDEKDLKSTIRLMPRSRK</sequence>
<dbReference type="PANTHER" id="PTHR42770">
    <property type="entry name" value="AMINO ACID TRANSPORTER-RELATED"/>
    <property type="match status" value="1"/>
</dbReference>
<dbReference type="PANTHER" id="PTHR42770:SF7">
    <property type="entry name" value="MEMBRANE PROTEIN"/>
    <property type="match status" value="1"/>
</dbReference>
<keyword evidence="2" id="KW-1003">Cell membrane</keyword>